<name>A0A9Q1JYG4_9CARY</name>
<keyword evidence="4" id="KW-0409">Iron storage</keyword>
<dbReference type="GO" id="GO:0016226">
    <property type="term" value="P:iron-sulfur cluster assembly"/>
    <property type="evidence" value="ECO:0007669"/>
    <property type="project" value="InterPro"/>
</dbReference>
<dbReference type="NCBIfam" id="TIGR03422">
    <property type="entry name" value="mito_frataxin"/>
    <property type="match status" value="1"/>
</dbReference>
<gene>
    <name evidence="13" type="ORF">Cgig2_012895</name>
</gene>
<evidence type="ECO:0000256" key="9">
    <source>
        <dbReference type="ARBA" id="ARBA00023004"/>
    </source>
</evidence>
<dbReference type="InterPro" id="IPR002908">
    <property type="entry name" value="Frataxin/CyaY"/>
</dbReference>
<dbReference type="OrthoDB" id="1897642at2759"/>
<dbReference type="PANTHER" id="PTHR16821">
    <property type="entry name" value="FRATAXIN"/>
    <property type="match status" value="1"/>
</dbReference>
<dbReference type="GO" id="GO:0004322">
    <property type="term" value="F:ferroxidase activity"/>
    <property type="evidence" value="ECO:0007669"/>
    <property type="project" value="UniProtKB-EC"/>
</dbReference>
<dbReference type="NCBIfam" id="TIGR03421">
    <property type="entry name" value="FeS_CyaY"/>
    <property type="match status" value="1"/>
</dbReference>
<dbReference type="Gene3D" id="3.30.920.10">
    <property type="entry name" value="Frataxin/CyaY"/>
    <property type="match status" value="1"/>
</dbReference>
<evidence type="ECO:0000256" key="8">
    <source>
        <dbReference type="ARBA" id="ARBA00023002"/>
    </source>
</evidence>
<keyword evidence="10" id="KW-0406">Ion transport</keyword>
<evidence type="ECO:0000256" key="4">
    <source>
        <dbReference type="ARBA" id="ARBA00022434"/>
    </source>
</evidence>
<dbReference type="InterPro" id="IPR017789">
    <property type="entry name" value="Frataxin"/>
</dbReference>
<dbReference type="EMBL" id="JAKOGI010000550">
    <property type="protein sequence ID" value="KAJ8433327.1"/>
    <property type="molecule type" value="Genomic_DNA"/>
</dbReference>
<dbReference type="Pfam" id="PF01491">
    <property type="entry name" value="Frataxin_Cyay"/>
    <property type="match status" value="1"/>
</dbReference>
<dbReference type="Proteomes" id="UP001153076">
    <property type="component" value="Unassembled WGS sequence"/>
</dbReference>
<dbReference type="CDD" id="cd00503">
    <property type="entry name" value="Frataxin"/>
    <property type="match status" value="1"/>
</dbReference>
<dbReference type="SMART" id="SM01219">
    <property type="entry name" value="Frataxin_Cyay"/>
    <property type="match status" value="1"/>
</dbReference>
<keyword evidence="9" id="KW-0408">Iron</keyword>
<dbReference type="GO" id="GO:0008199">
    <property type="term" value="F:ferric iron binding"/>
    <property type="evidence" value="ECO:0007669"/>
    <property type="project" value="InterPro"/>
</dbReference>
<dbReference type="AlphaFoldDB" id="A0A9Q1JYG4"/>
<dbReference type="FunFam" id="3.30.920.10:FF:000003">
    <property type="entry name" value="Frataxin, mitochondrial"/>
    <property type="match status" value="1"/>
</dbReference>
<evidence type="ECO:0000313" key="13">
    <source>
        <dbReference type="EMBL" id="KAJ8433327.1"/>
    </source>
</evidence>
<comment type="subcellular location">
    <subcellularLocation>
        <location evidence="1">Mitochondrion</location>
    </subcellularLocation>
</comment>
<keyword evidence="8" id="KW-0560">Oxidoreductase</keyword>
<evidence type="ECO:0000256" key="3">
    <source>
        <dbReference type="ARBA" id="ARBA00013107"/>
    </source>
</evidence>
<reference evidence="13" key="1">
    <citation type="submission" date="2022-04" db="EMBL/GenBank/DDBJ databases">
        <title>Carnegiea gigantea Genome sequencing and assembly v2.</title>
        <authorList>
            <person name="Copetti D."/>
            <person name="Sanderson M.J."/>
            <person name="Burquez A."/>
            <person name="Wojciechowski M.F."/>
        </authorList>
    </citation>
    <scope>NUCLEOTIDE SEQUENCE</scope>
    <source>
        <strain evidence="13">SGP5-SGP5p</strain>
        <tissue evidence="13">Aerial part</tissue>
    </source>
</reference>
<evidence type="ECO:0000256" key="12">
    <source>
        <dbReference type="ARBA" id="ARBA00047990"/>
    </source>
</evidence>
<keyword evidence="14" id="KW-1185">Reference proteome</keyword>
<protein>
    <recommendedName>
        <fullName evidence="3">ferroxidase</fullName>
        <ecNumber evidence="3">1.16.3.1</ecNumber>
    </recommendedName>
</protein>
<evidence type="ECO:0000256" key="5">
    <source>
        <dbReference type="ARBA" id="ARBA00022448"/>
    </source>
</evidence>
<sequence length="234" mass="26602">MDWGSIESLRFELGVIRKIRVGELASRIPASDWLRWKAGGGRPEVATKGRWWVVVVRKNIDELTCQLLNVRSKSRWTPLSKVHNPGFATGVVPSISSRSFCSHPSDAFNELQGPAAIDYRSVLQEDEFHKLADSTIHDLLEKLEQYGDSIDLDGFDIDYGNEVLTMKLGDLGTYVVNKQTPNRQIWLSSPVSGPSRYDWDRNTQAWIYRRTRANLLRVLESEIEELCGKPLNLS</sequence>
<dbReference type="GO" id="GO:0006826">
    <property type="term" value="P:iron ion transport"/>
    <property type="evidence" value="ECO:0007669"/>
    <property type="project" value="UniProtKB-KW"/>
</dbReference>
<dbReference type="InterPro" id="IPR020895">
    <property type="entry name" value="Frataxin_CS"/>
</dbReference>
<comment type="caution">
    <text evidence="13">The sequence shown here is derived from an EMBL/GenBank/DDBJ whole genome shotgun (WGS) entry which is preliminary data.</text>
</comment>
<dbReference type="PROSITE" id="PS50810">
    <property type="entry name" value="FRATAXIN_2"/>
    <property type="match status" value="1"/>
</dbReference>
<keyword evidence="6" id="KW-0410">Iron transport</keyword>
<comment type="catalytic activity">
    <reaction evidence="12">
        <text>4 Fe(2+) + O2 + 4 H(+) = 4 Fe(3+) + 2 H2O</text>
        <dbReference type="Rhea" id="RHEA:11148"/>
        <dbReference type="ChEBI" id="CHEBI:15377"/>
        <dbReference type="ChEBI" id="CHEBI:15378"/>
        <dbReference type="ChEBI" id="CHEBI:15379"/>
        <dbReference type="ChEBI" id="CHEBI:29033"/>
        <dbReference type="ChEBI" id="CHEBI:29034"/>
        <dbReference type="EC" id="1.16.3.1"/>
    </reaction>
</comment>
<evidence type="ECO:0000256" key="11">
    <source>
        <dbReference type="ARBA" id="ARBA00023128"/>
    </source>
</evidence>
<evidence type="ECO:0000256" key="7">
    <source>
        <dbReference type="ARBA" id="ARBA00022946"/>
    </source>
</evidence>
<dbReference type="GO" id="GO:0006879">
    <property type="term" value="P:intracellular iron ion homeostasis"/>
    <property type="evidence" value="ECO:0007669"/>
    <property type="project" value="UniProtKB-KW"/>
</dbReference>
<dbReference type="InterPro" id="IPR036524">
    <property type="entry name" value="Frataxin/CyaY_sf"/>
</dbReference>
<evidence type="ECO:0000313" key="14">
    <source>
        <dbReference type="Proteomes" id="UP001153076"/>
    </source>
</evidence>
<proteinExistence type="inferred from homology"/>
<keyword evidence="5" id="KW-0813">Transport</keyword>
<keyword evidence="11" id="KW-0496">Mitochondrion</keyword>
<dbReference type="EC" id="1.16.3.1" evidence="3"/>
<evidence type="ECO:0000256" key="2">
    <source>
        <dbReference type="ARBA" id="ARBA00008183"/>
    </source>
</evidence>
<accession>A0A9Q1JYG4</accession>
<comment type="similarity">
    <text evidence="2">Belongs to the frataxin family.</text>
</comment>
<dbReference type="GO" id="GO:0008198">
    <property type="term" value="F:ferrous iron binding"/>
    <property type="evidence" value="ECO:0007669"/>
    <property type="project" value="TreeGrafter"/>
</dbReference>
<dbReference type="GO" id="GO:0034986">
    <property type="term" value="F:iron chaperone activity"/>
    <property type="evidence" value="ECO:0007669"/>
    <property type="project" value="TreeGrafter"/>
</dbReference>
<dbReference type="GO" id="GO:0051537">
    <property type="term" value="F:2 iron, 2 sulfur cluster binding"/>
    <property type="evidence" value="ECO:0007669"/>
    <property type="project" value="TreeGrafter"/>
</dbReference>
<evidence type="ECO:0000256" key="1">
    <source>
        <dbReference type="ARBA" id="ARBA00004173"/>
    </source>
</evidence>
<keyword evidence="7" id="KW-0809">Transit peptide</keyword>
<dbReference type="PROSITE" id="PS01344">
    <property type="entry name" value="FRATAXIN_1"/>
    <property type="match status" value="1"/>
</dbReference>
<evidence type="ECO:0000256" key="6">
    <source>
        <dbReference type="ARBA" id="ARBA00022496"/>
    </source>
</evidence>
<evidence type="ECO:0000256" key="10">
    <source>
        <dbReference type="ARBA" id="ARBA00023065"/>
    </source>
</evidence>
<organism evidence="13 14">
    <name type="scientific">Carnegiea gigantea</name>
    <dbReference type="NCBI Taxonomy" id="171969"/>
    <lineage>
        <taxon>Eukaryota</taxon>
        <taxon>Viridiplantae</taxon>
        <taxon>Streptophyta</taxon>
        <taxon>Embryophyta</taxon>
        <taxon>Tracheophyta</taxon>
        <taxon>Spermatophyta</taxon>
        <taxon>Magnoliopsida</taxon>
        <taxon>eudicotyledons</taxon>
        <taxon>Gunneridae</taxon>
        <taxon>Pentapetalae</taxon>
        <taxon>Caryophyllales</taxon>
        <taxon>Cactineae</taxon>
        <taxon>Cactaceae</taxon>
        <taxon>Cactoideae</taxon>
        <taxon>Echinocereeae</taxon>
        <taxon>Carnegiea</taxon>
    </lineage>
</organism>
<dbReference type="SUPFAM" id="SSF55387">
    <property type="entry name" value="Frataxin/Nqo15-like"/>
    <property type="match status" value="1"/>
</dbReference>
<dbReference type="GO" id="GO:0005739">
    <property type="term" value="C:mitochondrion"/>
    <property type="evidence" value="ECO:0007669"/>
    <property type="project" value="UniProtKB-SubCell"/>
</dbReference>
<dbReference type="PANTHER" id="PTHR16821:SF2">
    <property type="entry name" value="FRATAXIN, MITOCHONDRIAL"/>
    <property type="match status" value="1"/>
</dbReference>